<dbReference type="EMBL" id="AORC01000037">
    <property type="protein sequence ID" value="EYT47562.1"/>
    <property type="molecule type" value="Genomic_DNA"/>
</dbReference>
<comment type="caution">
    <text evidence="2">The sequence shown here is derived from an EMBL/GenBank/DDBJ whole genome shotgun (WGS) entry which is preliminary data.</text>
</comment>
<reference evidence="2 3" key="1">
    <citation type="journal article" date="2013" name="Genome Announc.">
        <title>Draft genome sequence of an Actinobacterium, Brachybacterium muris strain UCD-AY4.</title>
        <authorList>
            <person name="Lo J.R."/>
            <person name="Lang J.M."/>
            <person name="Darling A.E."/>
            <person name="Eisen J.A."/>
            <person name="Coil D.A."/>
        </authorList>
    </citation>
    <scope>NUCLEOTIDE SEQUENCE [LARGE SCALE GENOMIC DNA]</scope>
    <source>
        <strain evidence="2 3">UCD-AY4</strain>
    </source>
</reference>
<evidence type="ECO:0000256" key="1">
    <source>
        <dbReference type="SAM" id="MobiDB-lite"/>
    </source>
</evidence>
<dbReference type="Proteomes" id="UP000019754">
    <property type="component" value="Unassembled WGS sequence"/>
</dbReference>
<proteinExistence type="predicted"/>
<accession>A0A022KUY6</accession>
<organism evidence="2 3">
    <name type="scientific">Brachybacterium muris UCD-AY4</name>
    <dbReference type="NCBI Taxonomy" id="1249481"/>
    <lineage>
        <taxon>Bacteria</taxon>
        <taxon>Bacillati</taxon>
        <taxon>Actinomycetota</taxon>
        <taxon>Actinomycetes</taxon>
        <taxon>Micrococcales</taxon>
        <taxon>Dermabacteraceae</taxon>
        <taxon>Brachybacterium</taxon>
    </lineage>
</organism>
<name>A0A022KUY6_9MICO</name>
<gene>
    <name evidence="2" type="ORF">D641_0115010</name>
</gene>
<feature type="region of interest" description="Disordered" evidence="1">
    <location>
        <begin position="69"/>
        <end position="116"/>
    </location>
</feature>
<protein>
    <submittedName>
        <fullName evidence="2">Uncharacterized protein</fullName>
    </submittedName>
</protein>
<dbReference type="HOGENOM" id="CLU_1021837_0_0_11"/>
<feature type="compositionally biased region" description="Basic and acidic residues" evidence="1">
    <location>
        <begin position="69"/>
        <end position="81"/>
    </location>
</feature>
<evidence type="ECO:0000313" key="2">
    <source>
        <dbReference type="EMBL" id="EYT47562.1"/>
    </source>
</evidence>
<dbReference type="AlphaFoldDB" id="A0A022KUY6"/>
<dbReference type="STRING" id="1249481.D641_0115010"/>
<keyword evidence="3" id="KW-1185">Reference proteome</keyword>
<evidence type="ECO:0000313" key="3">
    <source>
        <dbReference type="Proteomes" id="UP000019754"/>
    </source>
</evidence>
<sequence>MEQDVGSTEGRYADPALSLSERATRLVVDVLGIVHSQMLDAAFEGSVDIQIGVLDRMLDHFQEVLVARETEQEDTRTDRSSEGSNTDLGVDWTPGRMPSMRVGTGSTSEAAREAGVRTRQTGVVRHRIHFGGVTQSMRQAIEADEARRFWLLIDEWSSIPIELQPYLAEMLRRLFFGIPKVSVRIAAIPHRSEWRIAGDRGDYIGVEVGAELFPLLDLDEFVVFPARNREEQARRSLSFFRALLFRHISTALASRFHRGVVSTGGRHRERCS</sequence>